<evidence type="ECO:0000256" key="1">
    <source>
        <dbReference type="ARBA" id="ARBA00023125"/>
    </source>
</evidence>
<dbReference type="InterPro" id="IPR009057">
    <property type="entry name" value="Homeodomain-like_sf"/>
</dbReference>
<accession>A0ABQ5XBW0</accession>
<protein>
    <submittedName>
        <fullName evidence="4">TetR family transcriptional regulator</fullName>
    </submittedName>
</protein>
<gene>
    <name evidence="4" type="ORF">GCM10007898_27160</name>
</gene>
<dbReference type="SUPFAM" id="SSF46689">
    <property type="entry name" value="Homeodomain-like"/>
    <property type="match status" value="1"/>
</dbReference>
<dbReference type="InterPro" id="IPR001647">
    <property type="entry name" value="HTH_TetR"/>
</dbReference>
<dbReference type="Proteomes" id="UP001156627">
    <property type="component" value="Unassembled WGS sequence"/>
</dbReference>
<organism evidence="4 5">
    <name type="scientific">Dyella flagellata</name>
    <dbReference type="NCBI Taxonomy" id="1867833"/>
    <lineage>
        <taxon>Bacteria</taxon>
        <taxon>Pseudomonadati</taxon>
        <taxon>Pseudomonadota</taxon>
        <taxon>Gammaproteobacteria</taxon>
        <taxon>Lysobacterales</taxon>
        <taxon>Rhodanobacteraceae</taxon>
        <taxon>Dyella</taxon>
    </lineage>
</organism>
<dbReference type="PROSITE" id="PS50977">
    <property type="entry name" value="HTH_TETR_2"/>
    <property type="match status" value="1"/>
</dbReference>
<comment type="caution">
    <text evidence="4">The sequence shown here is derived from an EMBL/GenBank/DDBJ whole genome shotgun (WGS) entry which is preliminary data.</text>
</comment>
<proteinExistence type="predicted"/>
<dbReference type="PANTHER" id="PTHR30055">
    <property type="entry name" value="HTH-TYPE TRANSCRIPTIONAL REGULATOR RUTR"/>
    <property type="match status" value="1"/>
</dbReference>
<dbReference type="InterPro" id="IPR050109">
    <property type="entry name" value="HTH-type_TetR-like_transc_reg"/>
</dbReference>
<evidence type="ECO:0000259" key="3">
    <source>
        <dbReference type="PROSITE" id="PS50977"/>
    </source>
</evidence>
<dbReference type="Pfam" id="PF00440">
    <property type="entry name" value="TetR_N"/>
    <property type="match status" value="1"/>
</dbReference>
<dbReference type="EMBL" id="BSOA01000029">
    <property type="protein sequence ID" value="GLQ89144.1"/>
    <property type="molecule type" value="Genomic_DNA"/>
</dbReference>
<dbReference type="PRINTS" id="PR00455">
    <property type="entry name" value="HTHTETR"/>
</dbReference>
<evidence type="ECO:0000313" key="4">
    <source>
        <dbReference type="EMBL" id="GLQ89144.1"/>
    </source>
</evidence>
<evidence type="ECO:0000256" key="2">
    <source>
        <dbReference type="PROSITE-ProRule" id="PRU00335"/>
    </source>
</evidence>
<keyword evidence="1 2" id="KW-0238">DNA-binding</keyword>
<reference evidence="5" key="1">
    <citation type="journal article" date="2019" name="Int. J. Syst. Evol. Microbiol.">
        <title>The Global Catalogue of Microorganisms (GCM) 10K type strain sequencing project: providing services to taxonomists for standard genome sequencing and annotation.</title>
        <authorList>
            <consortium name="The Broad Institute Genomics Platform"/>
            <consortium name="The Broad Institute Genome Sequencing Center for Infectious Disease"/>
            <person name="Wu L."/>
            <person name="Ma J."/>
        </authorList>
    </citation>
    <scope>NUCLEOTIDE SEQUENCE [LARGE SCALE GENOMIC DNA]</scope>
    <source>
        <strain evidence="5">NBRC 111981</strain>
    </source>
</reference>
<dbReference type="RefSeq" id="WP_284332582.1">
    <property type="nucleotide sequence ID" value="NZ_BSOA01000029.1"/>
</dbReference>
<dbReference type="Gene3D" id="1.10.357.10">
    <property type="entry name" value="Tetracycline Repressor, domain 2"/>
    <property type="match status" value="1"/>
</dbReference>
<name>A0ABQ5XBW0_9GAMM</name>
<feature type="domain" description="HTH tetR-type" evidence="3">
    <location>
        <begin position="19"/>
        <end position="79"/>
    </location>
</feature>
<sequence>MKIDERSLARREPKQERARHSVEAILEAVPRVVSRHGAKAITTNRIAEAAGVSIGSLYQYFPDKQAIFAALHNRHVDNVRGVMTRVMADCATASFQDFTRELVEGLADVHAKDADLHEIVAAAVPEGTHGFKSALQTTLGRVISLSGQERYTPETTQRMLFVLPHLVEALVHGAADRRQSAISRHDAKGEAIRTVLAYVNSCESSRLGF</sequence>
<feature type="DNA-binding region" description="H-T-H motif" evidence="2">
    <location>
        <begin position="42"/>
        <end position="61"/>
    </location>
</feature>
<evidence type="ECO:0000313" key="5">
    <source>
        <dbReference type="Proteomes" id="UP001156627"/>
    </source>
</evidence>
<dbReference type="PANTHER" id="PTHR30055:SF226">
    <property type="entry name" value="HTH-TYPE TRANSCRIPTIONAL REGULATOR PKSA"/>
    <property type="match status" value="1"/>
</dbReference>
<keyword evidence="5" id="KW-1185">Reference proteome</keyword>